<dbReference type="Pfam" id="PF13637">
    <property type="entry name" value="Ank_4"/>
    <property type="match status" value="1"/>
</dbReference>
<gene>
    <name evidence="4" type="ORF">B0T26DRAFT_680045</name>
</gene>
<dbReference type="Proteomes" id="UP001172101">
    <property type="component" value="Unassembled WGS sequence"/>
</dbReference>
<dbReference type="Gene3D" id="1.25.40.20">
    <property type="entry name" value="Ankyrin repeat-containing domain"/>
    <property type="match status" value="1"/>
</dbReference>
<evidence type="ECO:0000256" key="3">
    <source>
        <dbReference type="PROSITE-ProRule" id="PRU00023"/>
    </source>
</evidence>
<protein>
    <submittedName>
        <fullName evidence="4">Ankyrin repeat-containing domain protein</fullName>
    </submittedName>
</protein>
<keyword evidence="5" id="KW-1185">Reference proteome</keyword>
<dbReference type="AlphaFoldDB" id="A0AA39ZZB9"/>
<dbReference type="PANTHER" id="PTHR24198:SF165">
    <property type="entry name" value="ANKYRIN REPEAT-CONTAINING PROTEIN-RELATED"/>
    <property type="match status" value="1"/>
</dbReference>
<sequence>MGLPFCKNCLRVACDESRKEQKLRLLLQYGADPDSKNDHGGNLEAVQMLLEAGADYNARDGNGRPAPEYAAAFPAKGKEKVCAECLRLFLDAGANPEEMLLFQYAALGTNILAIDIGVARYLLERGADKNTVDSNGTSVMQQAISGDFYEGLELLLVALADHLQVSKNVSTVLHVAVSVGDVKAMDILAGHGLGGCEVYGKVLEYQ</sequence>
<evidence type="ECO:0000313" key="5">
    <source>
        <dbReference type="Proteomes" id="UP001172101"/>
    </source>
</evidence>
<comment type="caution">
    <text evidence="4">The sequence shown here is derived from an EMBL/GenBank/DDBJ whole genome shotgun (WGS) entry which is preliminary data.</text>
</comment>
<dbReference type="InterPro" id="IPR036770">
    <property type="entry name" value="Ankyrin_rpt-contain_sf"/>
</dbReference>
<dbReference type="PROSITE" id="PS50088">
    <property type="entry name" value="ANK_REPEAT"/>
    <property type="match status" value="1"/>
</dbReference>
<organism evidence="4 5">
    <name type="scientific">Lasiosphaeria miniovina</name>
    <dbReference type="NCBI Taxonomy" id="1954250"/>
    <lineage>
        <taxon>Eukaryota</taxon>
        <taxon>Fungi</taxon>
        <taxon>Dikarya</taxon>
        <taxon>Ascomycota</taxon>
        <taxon>Pezizomycotina</taxon>
        <taxon>Sordariomycetes</taxon>
        <taxon>Sordariomycetidae</taxon>
        <taxon>Sordariales</taxon>
        <taxon>Lasiosphaeriaceae</taxon>
        <taxon>Lasiosphaeria</taxon>
    </lineage>
</organism>
<dbReference type="SMART" id="SM00248">
    <property type="entry name" value="ANK"/>
    <property type="match status" value="4"/>
</dbReference>
<dbReference type="GeneID" id="85323711"/>
<feature type="repeat" description="ANK" evidence="3">
    <location>
        <begin position="41"/>
        <end position="61"/>
    </location>
</feature>
<dbReference type="RefSeq" id="XP_060291444.1">
    <property type="nucleotide sequence ID" value="XM_060440441.1"/>
</dbReference>
<accession>A0AA39ZZB9</accession>
<keyword evidence="2 3" id="KW-0040">ANK repeat</keyword>
<evidence type="ECO:0000256" key="1">
    <source>
        <dbReference type="ARBA" id="ARBA00022737"/>
    </source>
</evidence>
<evidence type="ECO:0000313" key="4">
    <source>
        <dbReference type="EMBL" id="KAK0706350.1"/>
    </source>
</evidence>
<dbReference type="InterPro" id="IPR002110">
    <property type="entry name" value="Ankyrin_rpt"/>
</dbReference>
<proteinExistence type="predicted"/>
<dbReference type="PANTHER" id="PTHR24198">
    <property type="entry name" value="ANKYRIN REPEAT AND PROTEIN KINASE DOMAIN-CONTAINING PROTEIN"/>
    <property type="match status" value="1"/>
</dbReference>
<evidence type="ECO:0000256" key="2">
    <source>
        <dbReference type="ARBA" id="ARBA00023043"/>
    </source>
</evidence>
<keyword evidence="1" id="KW-0677">Repeat</keyword>
<reference evidence="4" key="1">
    <citation type="submission" date="2023-06" db="EMBL/GenBank/DDBJ databases">
        <title>Genome-scale phylogeny and comparative genomics of the fungal order Sordariales.</title>
        <authorList>
            <consortium name="Lawrence Berkeley National Laboratory"/>
            <person name="Hensen N."/>
            <person name="Bonometti L."/>
            <person name="Westerberg I."/>
            <person name="Brannstrom I.O."/>
            <person name="Guillou S."/>
            <person name="Cros-Aarteil S."/>
            <person name="Calhoun S."/>
            <person name="Haridas S."/>
            <person name="Kuo A."/>
            <person name="Mondo S."/>
            <person name="Pangilinan J."/>
            <person name="Riley R."/>
            <person name="LaButti K."/>
            <person name="Andreopoulos B."/>
            <person name="Lipzen A."/>
            <person name="Chen C."/>
            <person name="Yanf M."/>
            <person name="Daum C."/>
            <person name="Ng V."/>
            <person name="Clum A."/>
            <person name="Steindorff A."/>
            <person name="Ohm R."/>
            <person name="Martin F."/>
            <person name="Silar P."/>
            <person name="Natvig D."/>
            <person name="Lalanne C."/>
            <person name="Gautier V."/>
            <person name="Ament-velasquez S.L."/>
            <person name="Kruys A."/>
            <person name="Hutchinson M.I."/>
            <person name="Powell A.J."/>
            <person name="Barry K."/>
            <person name="Miller A.N."/>
            <person name="Grigoriev I.V."/>
            <person name="Debuchy R."/>
            <person name="Gladieux P."/>
            <person name="Thoren M.H."/>
            <person name="Johannesson H."/>
        </authorList>
    </citation>
    <scope>NUCLEOTIDE SEQUENCE</scope>
    <source>
        <strain evidence="4">SMH2392-1A</strain>
    </source>
</reference>
<dbReference type="EMBL" id="JAUIRO010000007">
    <property type="protein sequence ID" value="KAK0706350.1"/>
    <property type="molecule type" value="Genomic_DNA"/>
</dbReference>
<name>A0AA39ZZB9_9PEZI</name>
<dbReference type="SUPFAM" id="SSF48403">
    <property type="entry name" value="Ankyrin repeat"/>
    <property type="match status" value="1"/>
</dbReference>